<comment type="caution">
    <text evidence="3">The sequence shown here is derived from an EMBL/GenBank/DDBJ whole genome shotgun (WGS) entry which is preliminary data.</text>
</comment>
<feature type="compositionally biased region" description="Basic residues" evidence="1">
    <location>
        <begin position="579"/>
        <end position="591"/>
    </location>
</feature>
<feature type="region of interest" description="Disordered" evidence="1">
    <location>
        <begin position="523"/>
        <end position="603"/>
    </location>
</feature>
<dbReference type="SUPFAM" id="SSF101447">
    <property type="entry name" value="Formin homology 2 domain (FH2 domain)"/>
    <property type="match status" value="1"/>
</dbReference>
<dbReference type="OrthoDB" id="26518at2759"/>
<sequence length="745" mass="82602">MKKVNWDAIPSQCILGKRNVWTSECPQGKDLVLDIRSMEELFGHGETQAQTLGRWGRGGRTTPGWGHEGRESSAAFSKAPQVSILDSKKSMNIAIFLKTFRRPVAEMVEDILQGNWLRFGTGKLKELCKLLPENCDVKKLCAFTGNVSHLPEADQFMVQLVKVPGYEERLKAMMLREEFLPLMEELKNSVDVMTKAANELLDCDDLHSVIRLVLKAGNYMNAGGYTGNAIGFRMNSLLRLADTKANKPGMNLMHYVAKQAEDIDAQLLTFPSQLEHIGMASRICQEEVKAEFEREMKKIEDVKMYTSRQPVLLQQMETFLLRARLKLSDLSSSLHELCILSYAVGEYFCEDPALFKLEDCCSVFHSFCQKFLTAIQENRKREAVELRLKLQDPVHRSLKRRSTWSGREPRPPGKREASAEMALHSFLSAAPQGRCRSRRKLSPMEQGPLLELSILSKPPSSSSDSEEPDASLESARQRSPEKKQAKPNTAAAVEEDHRATLVTGNQDEDEEMRVASSKPICYQHSQGPGCPQSTPATVVLPGTPRSSTRDYFLRSNGPSSSPWTILSPFGCPDGSVNPRVRRVPPPRRRRSYSMSDGDDLDDTLWQTSPTLSFCSSTTVTPSAVPTSFALDDPSERGEGVEVGDFQSCSPDAANASPGGFVPERPASGPPSPRPPSLGPCLRSYSLDETGRSLVSGSWLGELIHKSIAHRTKSCSGSRMHPAKEGSSYALISFFRRIGSKCKPPD</sequence>
<dbReference type="InterPro" id="IPR015425">
    <property type="entry name" value="FH2_Formin"/>
</dbReference>
<feature type="domain" description="FH2" evidence="2">
    <location>
        <begin position="1"/>
        <end position="397"/>
    </location>
</feature>
<gene>
    <name evidence="3" type="ORF">NHX12_010737</name>
</gene>
<evidence type="ECO:0000259" key="2">
    <source>
        <dbReference type="PROSITE" id="PS51444"/>
    </source>
</evidence>
<dbReference type="PANTHER" id="PTHR46345:SF7">
    <property type="entry name" value="FH2 DOMAIN CONTAINING 3-RELATED"/>
    <property type="match status" value="1"/>
</dbReference>
<feature type="compositionally biased region" description="Pro residues" evidence="1">
    <location>
        <begin position="667"/>
        <end position="677"/>
    </location>
</feature>
<evidence type="ECO:0000313" key="3">
    <source>
        <dbReference type="EMBL" id="KAJ3589896.1"/>
    </source>
</evidence>
<dbReference type="PANTHER" id="PTHR46345">
    <property type="entry name" value="INVERTED FORMIN-2"/>
    <property type="match status" value="1"/>
</dbReference>
<feature type="compositionally biased region" description="Basic and acidic residues" evidence="1">
    <location>
        <begin position="407"/>
        <end position="418"/>
    </location>
</feature>
<proteinExistence type="predicted"/>
<name>A0A9Q0DKD0_9TELE</name>
<evidence type="ECO:0000256" key="1">
    <source>
        <dbReference type="SAM" id="MobiDB-lite"/>
    </source>
</evidence>
<evidence type="ECO:0000313" key="4">
    <source>
        <dbReference type="Proteomes" id="UP001148018"/>
    </source>
</evidence>
<dbReference type="Gene3D" id="1.20.58.2220">
    <property type="entry name" value="Formin, FH2 domain"/>
    <property type="match status" value="1"/>
</dbReference>
<dbReference type="Pfam" id="PF02181">
    <property type="entry name" value="FH2"/>
    <property type="match status" value="1"/>
</dbReference>
<feature type="region of interest" description="Disordered" evidence="1">
    <location>
        <begin position="398"/>
        <end position="418"/>
    </location>
</feature>
<feature type="region of interest" description="Disordered" evidence="1">
    <location>
        <begin position="453"/>
        <end position="511"/>
    </location>
</feature>
<feature type="region of interest" description="Disordered" evidence="1">
    <location>
        <begin position="615"/>
        <end position="680"/>
    </location>
</feature>
<organism evidence="3 4">
    <name type="scientific">Muraenolepis orangiensis</name>
    <name type="common">Patagonian moray cod</name>
    <dbReference type="NCBI Taxonomy" id="630683"/>
    <lineage>
        <taxon>Eukaryota</taxon>
        <taxon>Metazoa</taxon>
        <taxon>Chordata</taxon>
        <taxon>Craniata</taxon>
        <taxon>Vertebrata</taxon>
        <taxon>Euteleostomi</taxon>
        <taxon>Actinopterygii</taxon>
        <taxon>Neopterygii</taxon>
        <taxon>Teleostei</taxon>
        <taxon>Neoteleostei</taxon>
        <taxon>Acanthomorphata</taxon>
        <taxon>Zeiogadaria</taxon>
        <taxon>Gadariae</taxon>
        <taxon>Gadiformes</taxon>
        <taxon>Muraenolepidoidei</taxon>
        <taxon>Muraenolepididae</taxon>
        <taxon>Muraenolepis</taxon>
    </lineage>
</organism>
<reference evidence="3" key="1">
    <citation type="submission" date="2022-07" db="EMBL/GenBank/DDBJ databases">
        <title>Chromosome-level genome of Muraenolepis orangiensis.</title>
        <authorList>
            <person name="Kim J."/>
        </authorList>
    </citation>
    <scope>NUCLEOTIDE SEQUENCE</scope>
    <source>
        <strain evidence="3">KU_S4_2022</strain>
        <tissue evidence="3">Muscle</tissue>
    </source>
</reference>
<feature type="compositionally biased region" description="Low complexity" evidence="1">
    <location>
        <begin position="615"/>
        <end position="627"/>
    </location>
</feature>
<dbReference type="PROSITE" id="PS51444">
    <property type="entry name" value="FH2"/>
    <property type="match status" value="1"/>
</dbReference>
<dbReference type="EMBL" id="JANIIK010000115">
    <property type="protein sequence ID" value="KAJ3589896.1"/>
    <property type="molecule type" value="Genomic_DNA"/>
</dbReference>
<feature type="compositionally biased region" description="Basic and acidic residues" evidence="1">
    <location>
        <begin position="475"/>
        <end position="484"/>
    </location>
</feature>
<feature type="compositionally biased region" description="Low complexity" evidence="1">
    <location>
        <begin position="453"/>
        <end position="463"/>
    </location>
</feature>
<dbReference type="AlphaFoldDB" id="A0A9Q0DKD0"/>
<keyword evidence="4" id="KW-1185">Reference proteome</keyword>
<feature type="region of interest" description="Disordered" evidence="1">
    <location>
        <begin position="52"/>
        <end position="72"/>
    </location>
</feature>
<dbReference type="SMART" id="SM00498">
    <property type="entry name" value="FH2"/>
    <property type="match status" value="1"/>
</dbReference>
<feature type="compositionally biased region" description="Polar residues" evidence="1">
    <location>
        <begin position="523"/>
        <end position="536"/>
    </location>
</feature>
<dbReference type="Proteomes" id="UP001148018">
    <property type="component" value="Unassembled WGS sequence"/>
</dbReference>
<protein>
    <recommendedName>
        <fullName evidence="2">FH2 domain-containing protein</fullName>
    </recommendedName>
</protein>
<dbReference type="InterPro" id="IPR042201">
    <property type="entry name" value="FH2_Formin_sf"/>
</dbReference>
<accession>A0A9Q0DKD0</accession>